<evidence type="ECO:0000313" key="3">
    <source>
        <dbReference type="Proteomes" id="UP000178248"/>
    </source>
</evidence>
<evidence type="ECO:0000256" key="1">
    <source>
        <dbReference type="SAM" id="Phobius"/>
    </source>
</evidence>
<dbReference type="AlphaFoldDB" id="A0A1G2BNT3"/>
<keyword evidence="1" id="KW-0472">Membrane</keyword>
<keyword evidence="1" id="KW-1133">Transmembrane helix</keyword>
<name>A0A1G2BNT3_9BACT</name>
<comment type="caution">
    <text evidence="2">The sequence shown here is derived from an EMBL/GenBank/DDBJ whole genome shotgun (WGS) entry which is preliminary data.</text>
</comment>
<keyword evidence="1" id="KW-0812">Transmembrane</keyword>
<dbReference type="Proteomes" id="UP000178248">
    <property type="component" value="Unassembled WGS sequence"/>
</dbReference>
<accession>A0A1G2BNT3</accession>
<reference evidence="2 3" key="1">
    <citation type="journal article" date="2016" name="Nat. Commun.">
        <title>Thousands of microbial genomes shed light on interconnected biogeochemical processes in an aquifer system.</title>
        <authorList>
            <person name="Anantharaman K."/>
            <person name="Brown C.T."/>
            <person name="Hug L.A."/>
            <person name="Sharon I."/>
            <person name="Castelle C.J."/>
            <person name="Probst A.J."/>
            <person name="Thomas B.C."/>
            <person name="Singh A."/>
            <person name="Wilkins M.J."/>
            <person name="Karaoz U."/>
            <person name="Brodie E.L."/>
            <person name="Williams K.H."/>
            <person name="Hubbard S.S."/>
            <person name="Banfield J.F."/>
        </authorList>
    </citation>
    <scope>NUCLEOTIDE SEQUENCE [LARGE SCALE GENOMIC DNA]</scope>
</reference>
<evidence type="ECO:0000313" key="2">
    <source>
        <dbReference type="EMBL" id="OGY90782.1"/>
    </source>
</evidence>
<dbReference type="STRING" id="1798551.A3B30_03295"/>
<sequence>MTRRLDFTPIVSLIVYASLPLAIMLCIVWALNPSGHRTYHYDFAAQSPAISPLFPQQRLATADGGAKVVLAQPVYFTVRYLRPYTTVRVRVRVENPAGREWKLGLQKGLSGVSAYDLKIPDENGEAVFSAAGSVVSDRKIRFVIGVDGRSNELFRVSDITVDFDGDKLFSP</sequence>
<feature type="transmembrane region" description="Helical" evidence="1">
    <location>
        <begin position="7"/>
        <end position="31"/>
    </location>
</feature>
<gene>
    <name evidence="2" type="ORF">A3B30_03295</name>
</gene>
<dbReference type="EMBL" id="MHKM01000034">
    <property type="protein sequence ID" value="OGY90782.1"/>
    <property type="molecule type" value="Genomic_DNA"/>
</dbReference>
<protein>
    <submittedName>
        <fullName evidence="2">Uncharacterized protein</fullName>
    </submittedName>
</protein>
<proteinExistence type="predicted"/>
<organism evidence="2 3">
    <name type="scientific">Candidatus Komeilibacteria bacterium RIFCSPLOWO2_01_FULL_52_15</name>
    <dbReference type="NCBI Taxonomy" id="1798551"/>
    <lineage>
        <taxon>Bacteria</taxon>
        <taxon>Candidatus Komeiliibacteriota</taxon>
    </lineage>
</organism>